<dbReference type="InParanoid" id="G7DYI2"/>
<dbReference type="AlphaFoldDB" id="G7DYI2"/>
<reference evidence="1 2" key="2">
    <citation type="journal article" date="2012" name="Open Biol.">
        <title>Characteristics of nucleosomes and linker DNA regions on the genome of the basidiomycete Mixia osmundae revealed by mono- and dinucleosome mapping.</title>
        <authorList>
            <person name="Nishida H."/>
            <person name="Kondo S."/>
            <person name="Matsumoto T."/>
            <person name="Suzuki Y."/>
            <person name="Yoshikawa H."/>
            <person name="Taylor T.D."/>
            <person name="Sugiyama J."/>
        </authorList>
    </citation>
    <scope>NUCLEOTIDE SEQUENCE [LARGE SCALE GENOMIC DNA]</scope>
    <source>
        <strain evidence="2">CBS 9802 / IAM 14324 / JCM 22182 / KY 12970</strain>
    </source>
</reference>
<protein>
    <submittedName>
        <fullName evidence="1">Uncharacterized protein</fullName>
    </submittedName>
</protein>
<keyword evidence="2" id="KW-1185">Reference proteome</keyword>
<gene>
    <name evidence="1" type="primary">Mo02298</name>
    <name evidence="1" type="ORF">E5Q_02298</name>
</gene>
<dbReference type="Proteomes" id="UP000009131">
    <property type="component" value="Unassembled WGS sequence"/>
</dbReference>
<proteinExistence type="predicted"/>
<reference evidence="1 2" key="1">
    <citation type="journal article" date="2011" name="J. Gen. Appl. Microbiol.">
        <title>Draft genome sequencing of the enigmatic basidiomycete Mixia osmundae.</title>
        <authorList>
            <person name="Nishida H."/>
            <person name="Nagatsuka Y."/>
            <person name="Sugiyama J."/>
        </authorList>
    </citation>
    <scope>NUCLEOTIDE SEQUENCE [LARGE SCALE GENOMIC DNA]</scope>
    <source>
        <strain evidence="2">CBS 9802 / IAM 14324 / JCM 22182 / KY 12970</strain>
    </source>
</reference>
<organism evidence="1 2">
    <name type="scientific">Mixia osmundae (strain CBS 9802 / IAM 14324 / JCM 22182 / KY 12970)</name>
    <dbReference type="NCBI Taxonomy" id="764103"/>
    <lineage>
        <taxon>Eukaryota</taxon>
        <taxon>Fungi</taxon>
        <taxon>Dikarya</taxon>
        <taxon>Basidiomycota</taxon>
        <taxon>Pucciniomycotina</taxon>
        <taxon>Mixiomycetes</taxon>
        <taxon>Mixiales</taxon>
        <taxon>Mixiaceae</taxon>
        <taxon>Mixia</taxon>
    </lineage>
</organism>
<dbReference type="HOGENOM" id="CLU_1054045_0_0_1"/>
<evidence type="ECO:0000313" key="2">
    <source>
        <dbReference type="Proteomes" id="UP000009131"/>
    </source>
</evidence>
<comment type="caution">
    <text evidence="1">The sequence shown here is derived from an EMBL/GenBank/DDBJ whole genome shotgun (WGS) entry which is preliminary data.</text>
</comment>
<sequence length="264" mass="29001">MHGIYDVIAGPVRLPKKQVQAALPDDVTLLPLPSSFGLGDDEHIVLLLLGRQQKVGIMLTSVLGLHMQECKIEVPYCCHPSLKGMRSGGSSDRDMASMPYTYKHTVIFDSTMLAKSGNVTPGLHCLSTSFTPPRAPTESVAVDDHLQYDAMNVLVADLKLADAPSTSSPRVTCEETVKMMQGPWWHQKMGAKASRFEFDLENPLLPVKRYQGSIKINAALLTPAVSSNVLSSKPTWLELDEVMAFRFKANWASFGPDLAKNMLM</sequence>
<dbReference type="OMA" id="NGTYDVM"/>
<dbReference type="RefSeq" id="XP_014569711.1">
    <property type="nucleotide sequence ID" value="XM_014714225.1"/>
</dbReference>
<evidence type="ECO:0000313" key="1">
    <source>
        <dbReference type="EMBL" id="GAA95642.1"/>
    </source>
</evidence>
<name>G7DYI2_MIXOS</name>
<dbReference type="eggNOG" id="ENOG502SH08">
    <property type="taxonomic scope" value="Eukaryota"/>
</dbReference>
<accession>G7DYI2</accession>
<dbReference type="EMBL" id="BABT02000062">
    <property type="protein sequence ID" value="GAA95642.1"/>
    <property type="molecule type" value="Genomic_DNA"/>
</dbReference>